<feature type="transmembrane region" description="Helical" evidence="1">
    <location>
        <begin position="82"/>
        <end position="107"/>
    </location>
</feature>
<feature type="transmembrane region" description="Helical" evidence="1">
    <location>
        <begin position="47"/>
        <end position="70"/>
    </location>
</feature>
<gene>
    <name evidence="2" type="ORF">J2Z35_001504</name>
</gene>
<reference evidence="2 3" key="1">
    <citation type="submission" date="2021-03" db="EMBL/GenBank/DDBJ databases">
        <title>Genomic Encyclopedia of Type Strains, Phase IV (KMG-IV): sequencing the most valuable type-strain genomes for metagenomic binning, comparative biology and taxonomic classification.</title>
        <authorList>
            <person name="Goeker M."/>
        </authorList>
    </citation>
    <scope>NUCLEOTIDE SEQUENCE [LARGE SCALE GENOMIC DNA]</scope>
    <source>
        <strain evidence="2 3">DSM 27512</strain>
    </source>
</reference>
<dbReference type="EMBL" id="JAGGLI010000014">
    <property type="protein sequence ID" value="MBP2027707.1"/>
    <property type="molecule type" value="Genomic_DNA"/>
</dbReference>
<proteinExistence type="predicted"/>
<keyword evidence="1" id="KW-0812">Transmembrane</keyword>
<feature type="transmembrane region" description="Helical" evidence="1">
    <location>
        <begin position="113"/>
        <end position="135"/>
    </location>
</feature>
<organism evidence="2 3">
    <name type="scientific">Acetoanaerobium pronyense</name>
    <dbReference type="NCBI Taxonomy" id="1482736"/>
    <lineage>
        <taxon>Bacteria</taxon>
        <taxon>Bacillati</taxon>
        <taxon>Bacillota</taxon>
        <taxon>Clostridia</taxon>
        <taxon>Peptostreptococcales</taxon>
        <taxon>Filifactoraceae</taxon>
        <taxon>Acetoanaerobium</taxon>
    </lineage>
</organism>
<keyword evidence="3" id="KW-1185">Reference proteome</keyword>
<comment type="caution">
    <text evidence="2">The sequence shown here is derived from an EMBL/GenBank/DDBJ whole genome shotgun (WGS) entry which is preliminary data.</text>
</comment>
<accession>A0ABS4KIU2</accession>
<keyword evidence="1" id="KW-0472">Membrane</keyword>
<evidence type="ECO:0008006" key="4">
    <source>
        <dbReference type="Google" id="ProtNLM"/>
    </source>
</evidence>
<sequence length="328" mass="38495">MEDSKRNTEDFKTLQDSKYSISKYIEFIGWGFGFLTFVMLLGERFNLIMLGFFIISYVSVFLLSPVVAIFEKSNGEYIDFFDSFLIGIRGLLTISGIAAFYMIFISLDYDIYFSYWIFPLSFLFLISMETVETLLRKILNIEDKSDNLKHEDEFENEEKSLWQRTKNLLYIVVTAGLLYQQYYEPVLILNEGDIVAPTSIYVSLIKKDEINRGSIWNYKDSQSLIESDDSYLIENLWSDVTESGIKKLRYGELINYQKMQRTYDSYYSILLLYDENIRTNTGRENRAEYIDIYPNGNVYLLKYNSKNFKTEIFPTSLSEDTLKSLGIN</sequence>
<dbReference type="RefSeq" id="WP_209660769.1">
    <property type="nucleotide sequence ID" value="NZ_JAGGLI010000014.1"/>
</dbReference>
<feature type="transmembrane region" description="Helical" evidence="1">
    <location>
        <begin position="21"/>
        <end position="41"/>
    </location>
</feature>
<evidence type="ECO:0000313" key="3">
    <source>
        <dbReference type="Proteomes" id="UP001314903"/>
    </source>
</evidence>
<keyword evidence="1" id="KW-1133">Transmembrane helix</keyword>
<dbReference type="Proteomes" id="UP001314903">
    <property type="component" value="Unassembled WGS sequence"/>
</dbReference>
<evidence type="ECO:0000256" key="1">
    <source>
        <dbReference type="SAM" id="Phobius"/>
    </source>
</evidence>
<name>A0ABS4KIU2_9FIRM</name>
<protein>
    <recommendedName>
        <fullName evidence="4">DUF1616 domain-containing protein</fullName>
    </recommendedName>
</protein>
<evidence type="ECO:0000313" key="2">
    <source>
        <dbReference type="EMBL" id="MBP2027707.1"/>
    </source>
</evidence>